<proteinExistence type="predicted"/>
<protein>
    <submittedName>
        <fullName evidence="1">Uncharacterized protein</fullName>
    </submittedName>
</protein>
<reference evidence="1" key="1">
    <citation type="submission" date="2020-05" db="EMBL/GenBank/DDBJ databases">
        <authorList>
            <person name="Chiriac C."/>
            <person name="Salcher M."/>
            <person name="Ghai R."/>
            <person name="Kavagutti S V."/>
        </authorList>
    </citation>
    <scope>NUCLEOTIDE SEQUENCE</scope>
</reference>
<accession>A0A6J7X3Y6</accession>
<dbReference type="EMBL" id="LR798335">
    <property type="protein sequence ID" value="CAB5224022.1"/>
    <property type="molecule type" value="Genomic_DNA"/>
</dbReference>
<evidence type="ECO:0000313" key="1">
    <source>
        <dbReference type="EMBL" id="CAB5224022.1"/>
    </source>
</evidence>
<gene>
    <name evidence="1" type="ORF">UFOVP393_27</name>
</gene>
<sequence length="432" mass="43751">MAFGFGFGFGFNGGGGGGGGPTLDLDFLLGTLPSTVTFTRSSTATYFTSTGALATAAINEPRFDYNPATLALRGLLIEEQRTNSIRNNTAVGAVAGTPGTLPTNWGSVVAGLTQTVVGTGVEDGINYIDIRFNGTTTGTSLGVRFESNTGVAVASGQTWTASTFCRRVGGSITNVASSSIGLSGLTSAGVLTTDSTSASLTPVLNMTNLETTRTSRALTFADATTAYARVQVIVSFLVGAAIDITLRIGLPQLELGAFATSVIPTTGAAATRAGDSASMTGTNFSSWHNATEGALYAAGLLEALPSLATNQLAAISDGTNNNRIQLGASTASSGNINLLVTSAGVTQANPLVGSLGTTGPHKSAGAYATNSFQVAVNGALGTEDTSGSVPSSLSVLNIGAAGNLNTKGNLWIQRITYYPRRLSNAELQVITT</sequence>
<name>A0A6J7X3Y6_9CAUD</name>
<organism evidence="1">
    <name type="scientific">uncultured Caudovirales phage</name>
    <dbReference type="NCBI Taxonomy" id="2100421"/>
    <lineage>
        <taxon>Viruses</taxon>
        <taxon>Duplodnaviria</taxon>
        <taxon>Heunggongvirae</taxon>
        <taxon>Uroviricota</taxon>
        <taxon>Caudoviricetes</taxon>
        <taxon>Peduoviridae</taxon>
        <taxon>Maltschvirus</taxon>
        <taxon>Maltschvirus maltsch</taxon>
    </lineage>
</organism>